<protein>
    <submittedName>
        <fullName evidence="2">DUF4136 domain-containing protein</fullName>
    </submittedName>
</protein>
<dbReference type="Proteomes" id="UP001065174">
    <property type="component" value="Chromosome"/>
</dbReference>
<dbReference type="Pfam" id="PF13590">
    <property type="entry name" value="DUF4136"/>
    <property type="match status" value="1"/>
</dbReference>
<sequence>MIYILLITLVSSCAGTKVIEFVNNDLDFEEYKTYRIVNVQTDNKTYSEEGHALFANIEDEIRLNMELRGFVEHTNAPDLIVGYKMSSVTTVDSPRQSVYKDTYYYTEPPKTNYHHEGLMLIEFRDRHKEKLVWQASLDWKHSPKNTPDTILKTSIDKIFETYPYKAGMKDGMVRL</sequence>
<name>A0ABY6CQ97_9BACT</name>
<accession>A0ABY6CQ97</accession>
<feature type="domain" description="DUF4136" evidence="1">
    <location>
        <begin position="24"/>
        <end position="164"/>
    </location>
</feature>
<evidence type="ECO:0000313" key="2">
    <source>
        <dbReference type="EMBL" id="UXP31613.1"/>
    </source>
</evidence>
<dbReference type="Gene3D" id="3.30.160.670">
    <property type="match status" value="1"/>
</dbReference>
<dbReference type="InterPro" id="IPR025411">
    <property type="entry name" value="DUF4136"/>
</dbReference>
<dbReference type="RefSeq" id="WP_262309052.1">
    <property type="nucleotide sequence ID" value="NZ_CP106679.1"/>
</dbReference>
<keyword evidence="3" id="KW-1185">Reference proteome</keyword>
<proteinExistence type="predicted"/>
<reference evidence="2" key="1">
    <citation type="submission" date="2022-09" db="EMBL/GenBank/DDBJ databases">
        <title>Comparative genomics and taxonomic characterization of three novel marine species of genus Reichenbachiella exhibiting antioxidant and polysaccharide degradation activities.</title>
        <authorList>
            <person name="Muhammad N."/>
            <person name="Lee Y.-J."/>
            <person name="Ko J."/>
            <person name="Kim S.-G."/>
        </authorList>
    </citation>
    <scope>NUCLEOTIDE SEQUENCE</scope>
    <source>
        <strain evidence="2">BKB1-1</strain>
    </source>
</reference>
<organism evidence="2 3">
    <name type="scientific">Reichenbachiella agarivorans</name>
    <dbReference type="NCBI Taxonomy" id="2979464"/>
    <lineage>
        <taxon>Bacteria</taxon>
        <taxon>Pseudomonadati</taxon>
        <taxon>Bacteroidota</taxon>
        <taxon>Cytophagia</taxon>
        <taxon>Cytophagales</taxon>
        <taxon>Reichenbachiellaceae</taxon>
        <taxon>Reichenbachiella</taxon>
    </lineage>
</organism>
<evidence type="ECO:0000259" key="1">
    <source>
        <dbReference type="Pfam" id="PF13590"/>
    </source>
</evidence>
<dbReference type="EMBL" id="CP106679">
    <property type="protein sequence ID" value="UXP31613.1"/>
    <property type="molecule type" value="Genomic_DNA"/>
</dbReference>
<gene>
    <name evidence="2" type="ORF">N6H18_14775</name>
</gene>
<evidence type="ECO:0000313" key="3">
    <source>
        <dbReference type="Proteomes" id="UP001065174"/>
    </source>
</evidence>